<evidence type="ECO:0000259" key="4">
    <source>
        <dbReference type="PROSITE" id="PS50018"/>
    </source>
</evidence>
<feature type="compositionally biased region" description="Basic and acidic residues" evidence="2">
    <location>
        <begin position="473"/>
        <end position="492"/>
    </location>
</feature>
<dbReference type="SUPFAM" id="SSF49562">
    <property type="entry name" value="C2 domain (Calcium/lipid-binding domain, CaLB)"/>
    <property type="match status" value="1"/>
</dbReference>
<dbReference type="PANTHER" id="PTHR10194:SF60">
    <property type="entry name" value="RAS GTPASE-ACTIVATING PROTEIN RASKOL"/>
    <property type="match status" value="1"/>
</dbReference>
<feature type="compositionally biased region" description="Polar residues" evidence="2">
    <location>
        <begin position="623"/>
        <end position="673"/>
    </location>
</feature>
<dbReference type="EMBL" id="GIBP01000943">
    <property type="protein sequence ID" value="NDV29912.1"/>
    <property type="molecule type" value="Transcribed_RNA"/>
</dbReference>
<dbReference type="PROSITE" id="PS50018">
    <property type="entry name" value="RAS_GTPASE_ACTIV_2"/>
    <property type="match status" value="1"/>
</dbReference>
<dbReference type="CDD" id="cd00030">
    <property type="entry name" value="C2"/>
    <property type="match status" value="1"/>
</dbReference>
<dbReference type="Pfam" id="PF00168">
    <property type="entry name" value="C2"/>
    <property type="match status" value="1"/>
</dbReference>
<feature type="compositionally biased region" description="Basic and acidic residues" evidence="2">
    <location>
        <begin position="500"/>
        <end position="513"/>
    </location>
</feature>
<evidence type="ECO:0000313" key="5">
    <source>
        <dbReference type="EMBL" id="NDV29912.1"/>
    </source>
</evidence>
<dbReference type="SMART" id="SM00239">
    <property type="entry name" value="C2"/>
    <property type="match status" value="1"/>
</dbReference>
<dbReference type="InterPro" id="IPR039360">
    <property type="entry name" value="Ras_GTPase"/>
</dbReference>
<dbReference type="Gene3D" id="2.60.40.150">
    <property type="entry name" value="C2 domain"/>
    <property type="match status" value="1"/>
</dbReference>
<evidence type="ECO:0000259" key="3">
    <source>
        <dbReference type="PROSITE" id="PS50004"/>
    </source>
</evidence>
<dbReference type="InterPro" id="IPR000008">
    <property type="entry name" value="C2_dom"/>
</dbReference>
<keyword evidence="1" id="KW-0343">GTPase activation</keyword>
<organism evidence="5">
    <name type="scientific">Arcella intermedia</name>
    <dbReference type="NCBI Taxonomy" id="1963864"/>
    <lineage>
        <taxon>Eukaryota</taxon>
        <taxon>Amoebozoa</taxon>
        <taxon>Tubulinea</taxon>
        <taxon>Elardia</taxon>
        <taxon>Arcellinida</taxon>
        <taxon>Sphaerothecina</taxon>
        <taxon>Arcellidae</taxon>
        <taxon>Arcella</taxon>
    </lineage>
</organism>
<dbReference type="InterPro" id="IPR001936">
    <property type="entry name" value="RasGAP_dom"/>
</dbReference>
<name>A0A6B2KYY8_9EUKA</name>
<reference evidence="5" key="1">
    <citation type="journal article" date="2020" name="J. Eukaryot. Microbiol.">
        <title>De novo Sequencing, Assembly and Annotation of the Transcriptome for the Free-Living Testate Amoeba Arcella intermedia.</title>
        <authorList>
            <person name="Ribeiro G.M."/>
            <person name="Porfirio-Sousa A.L."/>
            <person name="Maurer-Alcala X.X."/>
            <person name="Katz L.A."/>
            <person name="Lahr D.J.G."/>
        </authorList>
    </citation>
    <scope>NUCLEOTIDE SEQUENCE</scope>
</reference>
<feature type="compositionally biased region" description="Low complexity" evidence="2">
    <location>
        <begin position="584"/>
        <end position="595"/>
    </location>
</feature>
<feature type="region of interest" description="Disordered" evidence="2">
    <location>
        <begin position="464"/>
        <end position="541"/>
    </location>
</feature>
<dbReference type="GO" id="GO:0005096">
    <property type="term" value="F:GTPase activator activity"/>
    <property type="evidence" value="ECO:0007669"/>
    <property type="project" value="UniProtKB-KW"/>
</dbReference>
<dbReference type="PANTHER" id="PTHR10194">
    <property type="entry name" value="RAS GTPASE-ACTIVATING PROTEINS"/>
    <property type="match status" value="1"/>
</dbReference>
<dbReference type="PROSITE" id="PS50004">
    <property type="entry name" value="C2"/>
    <property type="match status" value="1"/>
</dbReference>
<dbReference type="AlphaFoldDB" id="A0A6B2KYY8"/>
<evidence type="ECO:0000256" key="1">
    <source>
        <dbReference type="ARBA" id="ARBA00022468"/>
    </source>
</evidence>
<feature type="domain" description="C2" evidence="3">
    <location>
        <begin position="1"/>
        <end position="99"/>
    </location>
</feature>
<accession>A0A6B2KYY8</accession>
<feature type="compositionally biased region" description="Polar residues" evidence="2">
    <location>
        <begin position="565"/>
        <end position="583"/>
    </location>
</feature>
<dbReference type="SUPFAM" id="SSF48350">
    <property type="entry name" value="GTPase activation domain, GAP"/>
    <property type="match status" value="1"/>
</dbReference>
<dbReference type="SMART" id="SM00323">
    <property type="entry name" value="RasGAP"/>
    <property type="match status" value="1"/>
</dbReference>
<feature type="domain" description="Ras-GAP" evidence="4">
    <location>
        <begin position="159"/>
        <end position="353"/>
    </location>
</feature>
<dbReference type="InterPro" id="IPR008936">
    <property type="entry name" value="Rho_GTPase_activation_prot"/>
</dbReference>
<feature type="region of interest" description="Disordered" evidence="2">
    <location>
        <begin position="565"/>
        <end position="673"/>
    </location>
</feature>
<evidence type="ECO:0000256" key="2">
    <source>
        <dbReference type="SAM" id="MobiDB-lite"/>
    </source>
</evidence>
<sequence length="695" mass="78799">MTVKIFEARNLPKVHGVYFEVFSGITPIGTTSTKFKDTNPYWGEEIRCPLEHQTYLQILCRETKKQKSQEKAAAATKSIGYVKIDLASLKDEVVEDWWALHTEKDGVMVQSKMALRIMINYQVTVILEPKYYERMVELVFRRNFEVLDFLADVPMSSKDRADLSELICNITEITGNSAKVLSHIMTTQVFRTPTKEVLFRGNSIASKSLDYYMKVVGGPWLESIKTFIQEVVNATDFPCEVLQSKLEPNADIEENYLNLRVLTINAIKCIFSSHHRCPDTLKEIFYSIRQAVQTKFPGDEEVKYTSVSGFVFLRLFVPALMTPKLFGLLDEYLESQASRVFVLVATVLQKLGNLQTFEEREAHFTLLNPTIVEYSVGLKEFINKISVLPDNENNRKSRRAVVQINFGESVARFCKILFRYLQALVDTGREVGVIRELVDELQKVESKTNGNDYKVKSDEVQKRFSIPPLSISPREETTPKETPRTGDSEPKSSRPPLVKRRAENISRGLRSDSQDSILPPNEIIIEDTDPLSPRSPKVNPLPARIKMNVRTAQPRLNIDLQQALKQTEQPDMNPPSSARNLYRSSATIPPSQSSSLLNGLVSPRSERSHSFNQYSQPPIHLQPMNSPRFSAPSNSPRLSPGSQPRTISQMSSPVSPHYISTNPMPSKRSQNPLSVTQTIHSNTNQQESHVQSNYL</sequence>
<dbReference type="InterPro" id="IPR035892">
    <property type="entry name" value="C2_domain_sf"/>
</dbReference>
<dbReference type="Gene3D" id="1.10.506.10">
    <property type="entry name" value="GTPase Activation - p120gap, domain 1"/>
    <property type="match status" value="2"/>
</dbReference>
<dbReference type="Pfam" id="PF00616">
    <property type="entry name" value="RasGAP"/>
    <property type="match status" value="1"/>
</dbReference>
<protein>
    <submittedName>
        <fullName evidence="5">Uncharacterized protein</fullName>
    </submittedName>
</protein>
<proteinExistence type="predicted"/>